<proteinExistence type="predicted"/>
<dbReference type="GO" id="GO:0008061">
    <property type="term" value="F:chitin binding"/>
    <property type="evidence" value="ECO:0007669"/>
    <property type="project" value="InterPro"/>
</dbReference>
<feature type="domain" description="Carbohydrate-binding module family 19" evidence="1">
    <location>
        <begin position="24"/>
        <end position="67"/>
    </location>
</feature>
<comment type="caution">
    <text evidence="2">The sequence shown here is derived from an EMBL/GenBank/DDBJ whole genome shotgun (WGS) entry which is preliminary data.</text>
</comment>
<accession>A0A4Y7T7S0</accession>
<name>A0A4Y7T7S0_COPMI</name>
<feature type="non-terminal residue" evidence="2">
    <location>
        <position position="1"/>
    </location>
</feature>
<dbReference type="OrthoDB" id="2362516at2759"/>
<dbReference type="InterPro" id="IPR005089">
    <property type="entry name" value="CBM19"/>
</dbReference>
<reference evidence="2 3" key="1">
    <citation type="journal article" date="2019" name="Nat. Ecol. Evol.">
        <title>Megaphylogeny resolves global patterns of mushroom evolution.</title>
        <authorList>
            <person name="Varga T."/>
            <person name="Krizsan K."/>
            <person name="Foldi C."/>
            <person name="Dima B."/>
            <person name="Sanchez-Garcia M."/>
            <person name="Sanchez-Ramirez S."/>
            <person name="Szollosi G.J."/>
            <person name="Szarkandi J.G."/>
            <person name="Papp V."/>
            <person name="Albert L."/>
            <person name="Andreopoulos W."/>
            <person name="Angelini C."/>
            <person name="Antonin V."/>
            <person name="Barry K.W."/>
            <person name="Bougher N.L."/>
            <person name="Buchanan P."/>
            <person name="Buyck B."/>
            <person name="Bense V."/>
            <person name="Catcheside P."/>
            <person name="Chovatia M."/>
            <person name="Cooper J."/>
            <person name="Damon W."/>
            <person name="Desjardin D."/>
            <person name="Finy P."/>
            <person name="Geml J."/>
            <person name="Haridas S."/>
            <person name="Hughes K."/>
            <person name="Justo A."/>
            <person name="Karasinski D."/>
            <person name="Kautmanova I."/>
            <person name="Kiss B."/>
            <person name="Kocsube S."/>
            <person name="Kotiranta H."/>
            <person name="LaButti K.M."/>
            <person name="Lechner B.E."/>
            <person name="Liimatainen K."/>
            <person name="Lipzen A."/>
            <person name="Lukacs Z."/>
            <person name="Mihaltcheva S."/>
            <person name="Morgado L.N."/>
            <person name="Niskanen T."/>
            <person name="Noordeloos M.E."/>
            <person name="Ohm R.A."/>
            <person name="Ortiz-Santana B."/>
            <person name="Ovrebo C."/>
            <person name="Racz N."/>
            <person name="Riley R."/>
            <person name="Savchenko A."/>
            <person name="Shiryaev A."/>
            <person name="Soop K."/>
            <person name="Spirin V."/>
            <person name="Szebenyi C."/>
            <person name="Tomsovsky M."/>
            <person name="Tulloss R.E."/>
            <person name="Uehling J."/>
            <person name="Grigoriev I.V."/>
            <person name="Vagvolgyi C."/>
            <person name="Papp T."/>
            <person name="Martin F.M."/>
            <person name="Miettinen O."/>
            <person name="Hibbett D.S."/>
            <person name="Nagy L.G."/>
        </authorList>
    </citation>
    <scope>NUCLEOTIDE SEQUENCE [LARGE SCALE GENOMIC DNA]</scope>
    <source>
        <strain evidence="2 3">FP101781</strain>
    </source>
</reference>
<dbReference type="Pfam" id="PF03427">
    <property type="entry name" value="CBM_19"/>
    <property type="match status" value="1"/>
</dbReference>
<gene>
    <name evidence="2" type="ORF">FA13DRAFT_1609448</name>
</gene>
<evidence type="ECO:0000313" key="3">
    <source>
        <dbReference type="Proteomes" id="UP000298030"/>
    </source>
</evidence>
<evidence type="ECO:0000313" key="2">
    <source>
        <dbReference type="EMBL" id="TEB30004.1"/>
    </source>
</evidence>
<dbReference type="EMBL" id="QPFP01000025">
    <property type="protein sequence ID" value="TEB30004.1"/>
    <property type="molecule type" value="Genomic_DNA"/>
</dbReference>
<dbReference type="Proteomes" id="UP000298030">
    <property type="component" value="Unassembled WGS sequence"/>
</dbReference>
<sequence>SASAGTSTSDLVKKNALEAQQYNARFATIKATDACQGSEMACVEGAFASCVNGKWSVQKCSTGTQCFALPLVAKAGTSLACDTQADANLRFTDAGVTGGITGSSASGDS</sequence>
<protein>
    <recommendedName>
        <fullName evidence="1">Carbohydrate-binding module family 19 domain-containing protein</fullName>
    </recommendedName>
</protein>
<dbReference type="AlphaFoldDB" id="A0A4Y7T7S0"/>
<dbReference type="GO" id="GO:0006032">
    <property type="term" value="P:chitin catabolic process"/>
    <property type="evidence" value="ECO:0007669"/>
    <property type="project" value="InterPro"/>
</dbReference>
<evidence type="ECO:0000259" key="1">
    <source>
        <dbReference type="Pfam" id="PF03427"/>
    </source>
</evidence>
<organism evidence="2 3">
    <name type="scientific">Coprinellus micaceus</name>
    <name type="common">Glistening ink-cap mushroom</name>
    <name type="synonym">Coprinus micaceus</name>
    <dbReference type="NCBI Taxonomy" id="71717"/>
    <lineage>
        <taxon>Eukaryota</taxon>
        <taxon>Fungi</taxon>
        <taxon>Dikarya</taxon>
        <taxon>Basidiomycota</taxon>
        <taxon>Agaricomycotina</taxon>
        <taxon>Agaricomycetes</taxon>
        <taxon>Agaricomycetidae</taxon>
        <taxon>Agaricales</taxon>
        <taxon>Agaricineae</taxon>
        <taxon>Psathyrellaceae</taxon>
        <taxon>Coprinellus</taxon>
    </lineage>
</organism>
<keyword evidence="3" id="KW-1185">Reference proteome</keyword>
<feature type="non-terminal residue" evidence="2">
    <location>
        <position position="109"/>
    </location>
</feature>